<reference evidence="2 3" key="1">
    <citation type="submission" date="2010-10" db="EMBL/GenBank/DDBJ databases">
        <authorList>
            <consortium name="The Broad Institute Genome Sequencing Platform"/>
            <person name="Ward D."/>
            <person name="Earl A."/>
            <person name="Feldgarden M."/>
            <person name="Young S.K."/>
            <person name="Gargeya S."/>
            <person name="Zeng Q."/>
            <person name="Alvarado L."/>
            <person name="Berlin A."/>
            <person name="Bochicchio J."/>
            <person name="Chapman S.B."/>
            <person name="Chen Z."/>
            <person name="Freedman E."/>
            <person name="Gellesch M."/>
            <person name="Goldberg J."/>
            <person name="Griggs A."/>
            <person name="Gujja S."/>
            <person name="Heilman E."/>
            <person name="Heiman D."/>
            <person name="Howarth C."/>
            <person name="Mehta T."/>
            <person name="Neiman D."/>
            <person name="Pearson M."/>
            <person name="Roberts A."/>
            <person name="Saif S."/>
            <person name="Shea T."/>
            <person name="Shenoy N."/>
            <person name="Sisk P."/>
            <person name="Stolte C."/>
            <person name="Sykes S."/>
            <person name="White J."/>
            <person name="Yandava C."/>
            <person name="Allen-Vercoe E."/>
            <person name="Sibley C."/>
            <person name="Ambrose C.E."/>
            <person name="Strauss J."/>
            <person name="Daigneault M."/>
            <person name="Haas B."/>
            <person name="Nusbaum C."/>
            <person name="Birren B."/>
        </authorList>
    </citation>
    <scope>NUCLEOTIDE SEQUENCE [LARGE SCALE GENOMIC DNA]</scope>
    <source>
        <strain evidence="2 3">3_1_6</strain>
    </source>
</reference>
<evidence type="ECO:0000313" key="3">
    <source>
        <dbReference type="Proteomes" id="UP000006034"/>
    </source>
</evidence>
<organism evidence="2 3">
    <name type="scientific">Bilophila wadsworthia (strain 3_1_6)</name>
    <dbReference type="NCBI Taxonomy" id="563192"/>
    <lineage>
        <taxon>Bacteria</taxon>
        <taxon>Pseudomonadati</taxon>
        <taxon>Thermodesulfobacteriota</taxon>
        <taxon>Desulfovibrionia</taxon>
        <taxon>Desulfovibrionales</taxon>
        <taxon>Desulfovibrionaceae</taxon>
        <taxon>Bilophila</taxon>
    </lineage>
</organism>
<feature type="domain" description="(S)-ureidoglycine aminohydrolase cupin" evidence="1">
    <location>
        <begin position="40"/>
        <end position="112"/>
    </location>
</feature>
<dbReference type="STRING" id="563192.HMPREF0179_00470"/>
<dbReference type="Gene3D" id="2.60.120.10">
    <property type="entry name" value="Jelly Rolls"/>
    <property type="match status" value="1"/>
</dbReference>
<dbReference type="HOGENOM" id="CLU_147448_1_2_7"/>
<dbReference type="Pfam" id="PF05899">
    <property type="entry name" value="Cupin_3"/>
    <property type="match status" value="1"/>
</dbReference>
<comment type="caution">
    <text evidence="2">The sequence shown here is derived from an EMBL/GenBank/DDBJ whole genome shotgun (WGS) entry which is preliminary data.</text>
</comment>
<protein>
    <recommendedName>
        <fullName evidence="1">(S)-ureidoglycine aminohydrolase cupin domain-containing protein</fullName>
    </recommendedName>
</protein>
<dbReference type="eggNOG" id="COG3450">
    <property type="taxonomic scope" value="Bacteria"/>
</dbReference>
<dbReference type="InterPro" id="IPR014710">
    <property type="entry name" value="RmlC-like_jellyroll"/>
</dbReference>
<proteinExistence type="predicted"/>
<dbReference type="InterPro" id="IPR011051">
    <property type="entry name" value="RmlC_Cupin_sf"/>
</dbReference>
<dbReference type="Proteomes" id="UP000006034">
    <property type="component" value="Unassembled WGS sequence"/>
</dbReference>
<reference evidence="2 3" key="2">
    <citation type="submission" date="2013-04" db="EMBL/GenBank/DDBJ databases">
        <title>The Genome Sequence of Bilophila wadsworthia 3_1_6.</title>
        <authorList>
            <consortium name="The Broad Institute Genomics Platform"/>
            <person name="Earl A."/>
            <person name="Ward D."/>
            <person name="Feldgarden M."/>
            <person name="Gevers D."/>
            <person name="Sibley C."/>
            <person name="Strauss J."/>
            <person name="Allen-Vercoe E."/>
            <person name="Walker B."/>
            <person name="Young S."/>
            <person name="Zeng Q."/>
            <person name="Gargeya S."/>
            <person name="Fitzgerald M."/>
            <person name="Haas B."/>
            <person name="Abouelleil A."/>
            <person name="Allen A.W."/>
            <person name="Alvarado L."/>
            <person name="Arachchi H.M."/>
            <person name="Berlin A.M."/>
            <person name="Chapman S.B."/>
            <person name="Gainer-Dewar J."/>
            <person name="Goldberg J."/>
            <person name="Griggs A."/>
            <person name="Gujja S."/>
            <person name="Hansen M."/>
            <person name="Howarth C."/>
            <person name="Imamovic A."/>
            <person name="Ireland A."/>
            <person name="Larimer J."/>
            <person name="McCowan C."/>
            <person name="Murphy C."/>
            <person name="Pearson M."/>
            <person name="Poon T.W."/>
            <person name="Priest M."/>
            <person name="Roberts A."/>
            <person name="Saif S."/>
            <person name="Shea T."/>
            <person name="Sisk P."/>
            <person name="Sykes S."/>
            <person name="Wortman J."/>
            <person name="Nusbaum C."/>
            <person name="Birren B."/>
        </authorList>
    </citation>
    <scope>NUCLEOTIDE SEQUENCE [LARGE SCALE GENOMIC DNA]</scope>
    <source>
        <strain evidence="2 3">3_1_6</strain>
    </source>
</reference>
<sequence>MDTGLIFLGTEQAVEHVPGRPEHVLDGDPLTNVWRNAVHPSGKMHAGVWDCRAGAFELPCHASTELCVITEGSAEIEDAQGRKTLVKPGDAFIIPQGSRTVWRIEEYVKKYYLCVLDLED</sequence>
<dbReference type="OrthoDB" id="3828611at2"/>
<name>E5Y2V6_BILW3</name>
<dbReference type="GeneID" id="78086758"/>
<dbReference type="EMBL" id="ADCP02000002">
    <property type="protein sequence ID" value="EFV45696.1"/>
    <property type="molecule type" value="Genomic_DNA"/>
</dbReference>
<evidence type="ECO:0000313" key="2">
    <source>
        <dbReference type="EMBL" id="EFV45696.1"/>
    </source>
</evidence>
<gene>
    <name evidence="2" type="ORF">HMPREF0179_00470</name>
</gene>
<dbReference type="PANTHER" id="PTHR40943:SF1">
    <property type="entry name" value="CYTOPLASMIC PROTEIN"/>
    <property type="match status" value="1"/>
</dbReference>
<dbReference type="AlphaFoldDB" id="E5Y2V6"/>
<dbReference type="RefSeq" id="WP_005024656.1">
    <property type="nucleotide sequence ID" value="NZ_KE150239.1"/>
</dbReference>
<dbReference type="InterPro" id="IPR008579">
    <property type="entry name" value="UGlyAH_Cupin_dom"/>
</dbReference>
<keyword evidence="3" id="KW-1185">Reference proteome</keyword>
<evidence type="ECO:0000259" key="1">
    <source>
        <dbReference type="Pfam" id="PF05899"/>
    </source>
</evidence>
<dbReference type="PANTHER" id="PTHR40943">
    <property type="entry name" value="CYTOPLASMIC PROTEIN-RELATED"/>
    <property type="match status" value="1"/>
</dbReference>
<accession>E5Y2V6</accession>
<dbReference type="SUPFAM" id="SSF51182">
    <property type="entry name" value="RmlC-like cupins"/>
    <property type="match status" value="1"/>
</dbReference>